<evidence type="ECO:0000313" key="2">
    <source>
        <dbReference type="Proteomes" id="UP000005512"/>
    </source>
</evidence>
<dbReference type="HOGENOM" id="CLU_3275146_0_0_6"/>
<comment type="caution">
    <text evidence="1">The sequence shown here is derived from an EMBL/GenBank/DDBJ whole genome shotgun (WGS) entry which is preliminary data.</text>
</comment>
<accession>D1NXJ5</accession>
<protein>
    <submittedName>
        <fullName evidence="1">Uncharacterized protein</fullName>
    </submittedName>
</protein>
<keyword evidence="2" id="KW-1185">Reference proteome</keyword>
<dbReference type="STRING" id="500637.PROVRUST_04624"/>
<organism evidence="1 2">
    <name type="scientific">Providencia rustigianii DSM 4541</name>
    <dbReference type="NCBI Taxonomy" id="500637"/>
    <lineage>
        <taxon>Bacteria</taxon>
        <taxon>Pseudomonadati</taxon>
        <taxon>Pseudomonadota</taxon>
        <taxon>Gammaproteobacteria</taxon>
        <taxon>Enterobacterales</taxon>
        <taxon>Morganellaceae</taxon>
        <taxon>Providencia</taxon>
    </lineage>
</organism>
<reference evidence="1" key="1">
    <citation type="submission" date="2009-12" db="EMBL/GenBank/DDBJ databases">
        <authorList>
            <person name="Weinstock G."/>
            <person name="Sodergren E."/>
            <person name="Clifton S."/>
            <person name="Fulton L."/>
            <person name="Fulton B."/>
            <person name="Courtney L."/>
            <person name="Fronick C."/>
            <person name="Harrison M."/>
            <person name="Strong C."/>
            <person name="Farmer C."/>
            <person name="Delahaunty K."/>
            <person name="Markovic C."/>
            <person name="Hall O."/>
            <person name="Minx P."/>
            <person name="Tomlinson C."/>
            <person name="Mitreva M."/>
            <person name="Nelson J."/>
            <person name="Hou S."/>
            <person name="Wollam A."/>
            <person name="Pepin K.H."/>
            <person name="Johnson M."/>
            <person name="Bhonagiri V."/>
            <person name="Nash W.E."/>
            <person name="Warren W."/>
            <person name="Chinwalla A."/>
            <person name="Mardis E.R."/>
            <person name="Wilson R.K."/>
        </authorList>
    </citation>
    <scope>NUCLEOTIDE SEQUENCE [LARGE SCALE GENOMIC DNA]</scope>
    <source>
        <strain evidence="1">DSM 4541</strain>
    </source>
</reference>
<dbReference type="AlphaFoldDB" id="D1NXJ5"/>
<dbReference type="EMBL" id="ABXV02000002">
    <property type="protein sequence ID" value="EFB74134.1"/>
    <property type="molecule type" value="Genomic_DNA"/>
</dbReference>
<proteinExistence type="predicted"/>
<name>D1NXJ5_9GAMM</name>
<dbReference type="Proteomes" id="UP000005512">
    <property type="component" value="Unassembled WGS sequence"/>
</dbReference>
<evidence type="ECO:0000313" key="1">
    <source>
        <dbReference type="EMBL" id="EFB74134.1"/>
    </source>
</evidence>
<gene>
    <name evidence="1" type="ORF">PROVRUST_04624</name>
</gene>
<sequence length="41" mass="4782">MRISRMVMSKYCDRLWINLSDHSMDYFNGGFAGSIFLTMEG</sequence>